<proteinExistence type="predicted"/>
<evidence type="ECO:0000256" key="1">
    <source>
        <dbReference type="SAM" id="MobiDB-lite"/>
    </source>
</evidence>
<feature type="compositionally biased region" description="Basic and acidic residues" evidence="1">
    <location>
        <begin position="405"/>
        <end position="418"/>
    </location>
</feature>
<sequence length="514" mass="57051">MCNMKDSAIYSTSVKIQPVFSLATMEQPLVLKDKCADCHNLEALCEGKEVFVPSAEIFRDAFNWKEVGVVPLDGNPVYNSNPYFFMNIGEGFGVEEGSVQPTRSEQQLKPAKPTTSFQTRFPSISSRPRPKPVTDNKERKKTSFSSLLGSITDLITGKRRLTPSRQTSPITNRKTIVPKVTKKEKVSQTEKAKFKDTAFNYAPFLDSNSDLATFYEMLNTADPSKTSVSTSPYVQPGLTFPFAESVQSTAYSPFKNLRQTQSPYLNQGLQMGYVSSPSSVMYSPYAGMIPYTFGSPDISSIFRTQSSAPSNVFSQGQPSMPFSSSGSFFPYSPLYGSSLGLIASPYGFLYDPTRNSLIPVAIPPSYLNSMYASLLGANPYSSVLQLSDKEAEQLLASSLMSDTKPTDKFDTKRKETNTKKISRTRTKTPTPQKYPFYFNTQDASSMSSLVPAFEARNDDGETYQIVPLTQHEVDTLAKQGLLERATKINKPFTYDDLENLQEGEVILTSFPKKK</sequence>
<feature type="region of interest" description="Disordered" evidence="1">
    <location>
        <begin position="99"/>
        <end position="142"/>
    </location>
</feature>
<dbReference type="EMBL" id="SEYY01023959">
    <property type="protein sequence ID" value="KAB7494498.1"/>
    <property type="molecule type" value="Genomic_DNA"/>
</dbReference>
<organism evidence="2 3">
    <name type="scientific">Armadillidium nasatum</name>
    <dbReference type="NCBI Taxonomy" id="96803"/>
    <lineage>
        <taxon>Eukaryota</taxon>
        <taxon>Metazoa</taxon>
        <taxon>Ecdysozoa</taxon>
        <taxon>Arthropoda</taxon>
        <taxon>Crustacea</taxon>
        <taxon>Multicrustacea</taxon>
        <taxon>Malacostraca</taxon>
        <taxon>Eumalacostraca</taxon>
        <taxon>Peracarida</taxon>
        <taxon>Isopoda</taxon>
        <taxon>Oniscidea</taxon>
        <taxon>Crinocheta</taxon>
        <taxon>Armadillidiidae</taxon>
        <taxon>Armadillidium</taxon>
    </lineage>
</organism>
<dbReference type="Proteomes" id="UP000326759">
    <property type="component" value="Unassembled WGS sequence"/>
</dbReference>
<comment type="caution">
    <text evidence="2">The sequence shown here is derived from an EMBL/GenBank/DDBJ whole genome shotgun (WGS) entry which is preliminary data.</text>
</comment>
<gene>
    <name evidence="2" type="ORF">Anas_09476</name>
</gene>
<protein>
    <submittedName>
        <fullName evidence="2">Uncharacterized protein</fullName>
    </submittedName>
</protein>
<reference evidence="2 3" key="1">
    <citation type="journal article" date="2019" name="PLoS Biol.">
        <title>Sex chromosomes control vertical transmission of feminizing Wolbachia symbionts in an isopod.</title>
        <authorList>
            <person name="Becking T."/>
            <person name="Chebbi M.A."/>
            <person name="Giraud I."/>
            <person name="Moumen B."/>
            <person name="Laverre T."/>
            <person name="Caubet Y."/>
            <person name="Peccoud J."/>
            <person name="Gilbert C."/>
            <person name="Cordaux R."/>
        </authorList>
    </citation>
    <scope>NUCLEOTIDE SEQUENCE [LARGE SCALE GENOMIC DNA]</scope>
    <source>
        <strain evidence="2">ANa2</strain>
        <tissue evidence="2">Whole body excluding digestive tract and cuticle</tissue>
    </source>
</reference>
<keyword evidence="3" id="KW-1185">Reference proteome</keyword>
<feature type="compositionally biased region" description="Polar residues" evidence="1">
    <location>
        <begin position="99"/>
        <end position="126"/>
    </location>
</feature>
<evidence type="ECO:0000313" key="3">
    <source>
        <dbReference type="Proteomes" id="UP000326759"/>
    </source>
</evidence>
<evidence type="ECO:0000313" key="2">
    <source>
        <dbReference type="EMBL" id="KAB7494498.1"/>
    </source>
</evidence>
<feature type="region of interest" description="Disordered" evidence="1">
    <location>
        <begin position="405"/>
        <end position="427"/>
    </location>
</feature>
<name>A0A5N5SLB7_9CRUS</name>
<accession>A0A5N5SLB7</accession>
<dbReference type="AlphaFoldDB" id="A0A5N5SLB7"/>